<evidence type="ECO:0000313" key="5">
    <source>
        <dbReference type="Proteomes" id="UP000028713"/>
    </source>
</evidence>
<sequence length="411" mass="48801">MRKLLINLVNGCSRTEVFISPKNYHNFTKSKFEKNRFIECRFHDPAYIDKYPKGFQYRKKFSGNDLPELKLTAKIFKEEMEKMLDEKKFNPITKSFMTNRAGILHPYMPFVEALEKSLEKLKSGYSKSHAYEVERCVKHVKKIKDKLGFENLLINEVRTWHIKNILESQNLTDSVYNKSRSYLMGLFSELIEFGCCEYNPVRDISRKVIMKNIRKVITDDKLKHVFYYLRDKHYNFFRYGKIFFYSAGRTAELFRVQKKHVDLENQEYQVLIKKGKQYVWEKKIIIPDAVHYWREVLQLCKTEDDFLFSNKLCPGINSIDPKQITRRWSKYVKKSKEIKDDDGNIIIVTEDFYSLKHLFLDKIEEQTQVPIIPIAGAAQRMANHKTPETTGIYATGRQSRKNEDLKTLRVV</sequence>
<organism evidence="4 5">
    <name type="scientific">Chryseobacterium formosense</name>
    <dbReference type="NCBI Taxonomy" id="236814"/>
    <lineage>
        <taxon>Bacteria</taxon>
        <taxon>Pseudomonadati</taxon>
        <taxon>Bacteroidota</taxon>
        <taxon>Flavobacteriia</taxon>
        <taxon>Flavobacteriales</taxon>
        <taxon>Weeksellaceae</taxon>
        <taxon>Chryseobacterium group</taxon>
        <taxon>Chryseobacterium</taxon>
    </lineage>
</organism>
<proteinExistence type="predicted"/>
<dbReference type="InterPro" id="IPR011010">
    <property type="entry name" value="DNA_brk_join_enz"/>
</dbReference>
<feature type="domain" description="Tyr recombinase" evidence="3">
    <location>
        <begin position="212"/>
        <end position="409"/>
    </location>
</feature>
<name>A0A085Z638_9FLAO</name>
<accession>A0A085Z638</accession>
<dbReference type="Gene3D" id="1.10.150.130">
    <property type="match status" value="1"/>
</dbReference>
<keyword evidence="2" id="KW-0233">DNA recombination</keyword>
<dbReference type="InterPro" id="IPR010998">
    <property type="entry name" value="Integrase_recombinase_N"/>
</dbReference>
<dbReference type="InterPro" id="IPR013762">
    <property type="entry name" value="Integrase-like_cat_sf"/>
</dbReference>
<reference evidence="4 5" key="1">
    <citation type="submission" date="2014-07" db="EMBL/GenBank/DDBJ databases">
        <title>Genome of Chryseobacterium formosense LMG 24722.</title>
        <authorList>
            <person name="Pipes S.E."/>
            <person name="Stropko S.J."/>
            <person name="Newman J.D."/>
        </authorList>
    </citation>
    <scope>NUCLEOTIDE SEQUENCE [LARGE SCALE GENOMIC DNA]</scope>
    <source>
        <strain evidence="4 5">LMG 24722</strain>
    </source>
</reference>
<keyword evidence="1" id="KW-0238">DNA-binding</keyword>
<dbReference type="GO" id="GO:0006310">
    <property type="term" value="P:DNA recombination"/>
    <property type="evidence" value="ECO:0007669"/>
    <property type="project" value="UniProtKB-KW"/>
</dbReference>
<evidence type="ECO:0000313" key="4">
    <source>
        <dbReference type="EMBL" id="KFE99901.1"/>
    </source>
</evidence>
<dbReference type="STRING" id="236814.IX39_04420"/>
<keyword evidence="5" id="KW-1185">Reference proteome</keyword>
<evidence type="ECO:0000259" key="3">
    <source>
        <dbReference type="PROSITE" id="PS51898"/>
    </source>
</evidence>
<evidence type="ECO:0000256" key="2">
    <source>
        <dbReference type="ARBA" id="ARBA00023172"/>
    </source>
</evidence>
<dbReference type="EMBL" id="JPRP01000001">
    <property type="protein sequence ID" value="KFE99901.1"/>
    <property type="molecule type" value="Genomic_DNA"/>
</dbReference>
<dbReference type="SUPFAM" id="SSF56349">
    <property type="entry name" value="DNA breaking-rejoining enzymes"/>
    <property type="match status" value="1"/>
</dbReference>
<dbReference type="AlphaFoldDB" id="A0A085Z638"/>
<comment type="caution">
    <text evidence="4">The sequence shown here is derived from an EMBL/GenBank/DDBJ whole genome shotgun (WGS) entry which is preliminary data.</text>
</comment>
<dbReference type="InterPro" id="IPR002104">
    <property type="entry name" value="Integrase_catalytic"/>
</dbReference>
<dbReference type="GO" id="GO:0003677">
    <property type="term" value="F:DNA binding"/>
    <property type="evidence" value="ECO:0007669"/>
    <property type="project" value="UniProtKB-KW"/>
</dbReference>
<dbReference type="PROSITE" id="PS51898">
    <property type="entry name" value="TYR_RECOMBINASE"/>
    <property type="match status" value="1"/>
</dbReference>
<dbReference type="RefSeq" id="WP_034673783.1">
    <property type="nucleotide sequence ID" value="NZ_JPRP01000001.1"/>
</dbReference>
<gene>
    <name evidence="4" type="ORF">IX39_04420</name>
</gene>
<protein>
    <recommendedName>
        <fullName evidence="3">Tyr recombinase domain-containing protein</fullName>
    </recommendedName>
</protein>
<dbReference type="Gene3D" id="1.10.443.10">
    <property type="entry name" value="Intergrase catalytic core"/>
    <property type="match status" value="1"/>
</dbReference>
<dbReference type="eggNOG" id="COG0582">
    <property type="taxonomic scope" value="Bacteria"/>
</dbReference>
<evidence type="ECO:0000256" key="1">
    <source>
        <dbReference type="ARBA" id="ARBA00023125"/>
    </source>
</evidence>
<dbReference type="GO" id="GO:0015074">
    <property type="term" value="P:DNA integration"/>
    <property type="evidence" value="ECO:0007669"/>
    <property type="project" value="InterPro"/>
</dbReference>
<dbReference type="Proteomes" id="UP000028713">
    <property type="component" value="Unassembled WGS sequence"/>
</dbReference>